<evidence type="ECO:0000313" key="2">
    <source>
        <dbReference type="Proteomes" id="UP000887159"/>
    </source>
</evidence>
<comment type="caution">
    <text evidence="1">The sequence shown here is derived from an EMBL/GenBank/DDBJ whole genome shotgun (WGS) entry which is preliminary data.</text>
</comment>
<dbReference type="EMBL" id="BMAU01021313">
    <property type="protein sequence ID" value="GFY12317.1"/>
    <property type="molecule type" value="Genomic_DNA"/>
</dbReference>
<keyword evidence="2" id="KW-1185">Reference proteome</keyword>
<dbReference type="AlphaFoldDB" id="A0A8X6SEC4"/>
<reference evidence="1" key="1">
    <citation type="submission" date="2020-08" db="EMBL/GenBank/DDBJ databases">
        <title>Multicomponent nature underlies the extraordinary mechanical properties of spider dragline silk.</title>
        <authorList>
            <person name="Kono N."/>
            <person name="Nakamura H."/>
            <person name="Mori M."/>
            <person name="Yoshida Y."/>
            <person name="Ohtoshi R."/>
            <person name="Malay A.D."/>
            <person name="Moran D.A.P."/>
            <person name="Tomita M."/>
            <person name="Numata K."/>
            <person name="Arakawa K."/>
        </authorList>
    </citation>
    <scope>NUCLEOTIDE SEQUENCE</scope>
</reference>
<accession>A0A8X6SEC4</accession>
<proteinExistence type="predicted"/>
<gene>
    <name evidence="1" type="ORF">TNCV_284201</name>
</gene>
<name>A0A8X6SEC4_TRICX</name>
<sequence>MSAMIRYLDHWVAVALVQSVEECPTDAHLEHEEIGLKTSMFGNFIDVESGLNKAFTRAQHILIHKWKKKLHPGMPPPTTEFNKGGSVPVIWQNQARRLPGVHQEYSNTASRLLYRSISVDVFKKREFSVSENLSFTTFMYLTLATTPFKEEQYPETSITGNEF</sequence>
<protein>
    <submittedName>
        <fullName evidence="1">Uncharacterized protein</fullName>
    </submittedName>
</protein>
<organism evidence="1 2">
    <name type="scientific">Trichonephila clavipes</name>
    <name type="common">Golden silk orbweaver</name>
    <name type="synonym">Nephila clavipes</name>
    <dbReference type="NCBI Taxonomy" id="2585209"/>
    <lineage>
        <taxon>Eukaryota</taxon>
        <taxon>Metazoa</taxon>
        <taxon>Ecdysozoa</taxon>
        <taxon>Arthropoda</taxon>
        <taxon>Chelicerata</taxon>
        <taxon>Arachnida</taxon>
        <taxon>Araneae</taxon>
        <taxon>Araneomorphae</taxon>
        <taxon>Entelegynae</taxon>
        <taxon>Araneoidea</taxon>
        <taxon>Nephilidae</taxon>
        <taxon>Trichonephila</taxon>
    </lineage>
</organism>
<dbReference type="Proteomes" id="UP000887159">
    <property type="component" value="Unassembled WGS sequence"/>
</dbReference>
<evidence type="ECO:0000313" key="1">
    <source>
        <dbReference type="EMBL" id="GFY12317.1"/>
    </source>
</evidence>